<dbReference type="GO" id="GO:0005829">
    <property type="term" value="C:cytosol"/>
    <property type="evidence" value="ECO:0007669"/>
    <property type="project" value="TreeGrafter"/>
</dbReference>
<dbReference type="Pfam" id="PF03517">
    <property type="entry name" value="Voldacs"/>
    <property type="match status" value="1"/>
</dbReference>
<evidence type="ECO:0000256" key="3">
    <source>
        <dbReference type="ARBA" id="ARBA00022490"/>
    </source>
</evidence>
<dbReference type="Proteomes" id="UP001275084">
    <property type="component" value="Unassembled WGS sequence"/>
</dbReference>
<evidence type="ECO:0000256" key="5">
    <source>
        <dbReference type="SAM" id="MobiDB-lite"/>
    </source>
</evidence>
<dbReference type="GO" id="GO:0045292">
    <property type="term" value="P:mRNA cis splicing, via spliceosome"/>
    <property type="evidence" value="ECO:0007669"/>
    <property type="project" value="TreeGrafter"/>
</dbReference>
<feature type="region of interest" description="Disordered" evidence="5">
    <location>
        <begin position="58"/>
        <end position="78"/>
    </location>
</feature>
<reference evidence="6" key="2">
    <citation type="submission" date="2023-06" db="EMBL/GenBank/DDBJ databases">
        <authorList>
            <consortium name="Lawrence Berkeley National Laboratory"/>
            <person name="Haridas S."/>
            <person name="Hensen N."/>
            <person name="Bonometti L."/>
            <person name="Westerberg I."/>
            <person name="Brannstrom I.O."/>
            <person name="Guillou S."/>
            <person name="Cros-Aarteil S."/>
            <person name="Calhoun S."/>
            <person name="Kuo A."/>
            <person name="Mondo S."/>
            <person name="Pangilinan J."/>
            <person name="Riley R."/>
            <person name="Labutti K."/>
            <person name="Andreopoulos B."/>
            <person name="Lipzen A."/>
            <person name="Chen C."/>
            <person name="Yanf M."/>
            <person name="Daum C."/>
            <person name="Ng V."/>
            <person name="Clum A."/>
            <person name="Steindorff A."/>
            <person name="Ohm R."/>
            <person name="Martin F."/>
            <person name="Silar P."/>
            <person name="Natvig D."/>
            <person name="Lalanne C."/>
            <person name="Gautier V."/>
            <person name="Ament-Velasquez S.L."/>
            <person name="Kruys A."/>
            <person name="Hutchinson M.I."/>
            <person name="Powell A.J."/>
            <person name="Barry K."/>
            <person name="Miller A.N."/>
            <person name="Grigoriev I.V."/>
            <person name="Debuchy R."/>
            <person name="Gladieux P."/>
            <person name="Thoren M.H."/>
            <person name="Johannesson H."/>
        </authorList>
    </citation>
    <scope>NUCLEOTIDE SEQUENCE</scope>
    <source>
        <strain evidence="6">CBS 955.72</strain>
    </source>
</reference>
<comment type="caution">
    <text evidence="6">The sequence shown here is derived from an EMBL/GenBank/DDBJ whole genome shotgun (WGS) entry which is preliminary data.</text>
</comment>
<sequence>MMPSTIRSPPSLGDYKSLAEHQEQTPDTFHGGKPILYYHAAGAKAWIPSSQRGRLPFFPADLSSNPTAPESDALNGSSEETVEQVVDLFVNSESLTIFCPAAEAGVSIPYPLVSIHAIKSIGSGEPKFASVYLQLELSDGGAGDDDFEVVELTLIPPPTASESEATIGTAAPPSETKKLFEAISECSNLNPDPVEEGDDDDDDDRIVFEAEYQPVEGYEAVFTGASDGGLPPPMPGSSAWITADNVHDFFDADGNWIGGEEEGVGGELGEGAGTVHGREEDDSANDPEVEEVGDSKRHKKD</sequence>
<dbReference type="AlphaFoldDB" id="A0AAJ0HR36"/>
<dbReference type="PANTHER" id="PTHR21399:SF0">
    <property type="entry name" value="METHYLOSOME SUBUNIT PICLN"/>
    <property type="match status" value="1"/>
</dbReference>
<comment type="subcellular location">
    <subcellularLocation>
        <location evidence="2">Cytoplasm</location>
    </subcellularLocation>
    <subcellularLocation>
        <location evidence="1">Nucleus</location>
    </subcellularLocation>
</comment>
<evidence type="ECO:0000256" key="1">
    <source>
        <dbReference type="ARBA" id="ARBA00004123"/>
    </source>
</evidence>
<gene>
    <name evidence="6" type="ORF">B0T25DRAFT_577770</name>
</gene>
<evidence type="ECO:0000313" key="6">
    <source>
        <dbReference type="EMBL" id="KAK3359680.1"/>
    </source>
</evidence>
<evidence type="ECO:0000256" key="2">
    <source>
        <dbReference type="ARBA" id="ARBA00004496"/>
    </source>
</evidence>
<keyword evidence="7" id="KW-1185">Reference proteome</keyword>
<dbReference type="GO" id="GO:0000387">
    <property type="term" value="P:spliceosomal snRNP assembly"/>
    <property type="evidence" value="ECO:0007669"/>
    <property type="project" value="TreeGrafter"/>
</dbReference>
<feature type="compositionally biased region" description="Polar residues" evidence="5">
    <location>
        <begin position="62"/>
        <end position="78"/>
    </location>
</feature>
<dbReference type="PANTHER" id="PTHR21399">
    <property type="entry name" value="CHLORIDE CONDUCTANCE REGULATORY PROTEIN ICLN"/>
    <property type="match status" value="1"/>
</dbReference>
<dbReference type="EMBL" id="JAUIQD010000002">
    <property type="protein sequence ID" value="KAK3359680.1"/>
    <property type="molecule type" value="Genomic_DNA"/>
</dbReference>
<feature type="compositionally biased region" description="Acidic residues" evidence="5">
    <location>
        <begin position="280"/>
        <end position="292"/>
    </location>
</feature>
<evidence type="ECO:0000256" key="4">
    <source>
        <dbReference type="ARBA" id="ARBA00023242"/>
    </source>
</evidence>
<dbReference type="GO" id="GO:0034715">
    <property type="term" value="C:pICln-Sm protein complex"/>
    <property type="evidence" value="ECO:0007669"/>
    <property type="project" value="TreeGrafter"/>
</dbReference>
<name>A0AAJ0HR36_9PEZI</name>
<dbReference type="InterPro" id="IPR011993">
    <property type="entry name" value="PH-like_dom_sf"/>
</dbReference>
<protein>
    <submittedName>
        <fullName evidence="6">Regulator of volume decrease after cellular swelling-domain-containing protein</fullName>
    </submittedName>
</protein>
<dbReference type="Gene3D" id="2.30.29.30">
    <property type="entry name" value="Pleckstrin-homology domain (PH domain)/Phosphotyrosine-binding domain (PTB)"/>
    <property type="match status" value="1"/>
</dbReference>
<feature type="region of interest" description="Disordered" evidence="5">
    <location>
        <begin position="255"/>
        <end position="301"/>
    </location>
</feature>
<evidence type="ECO:0000313" key="7">
    <source>
        <dbReference type="Proteomes" id="UP001275084"/>
    </source>
</evidence>
<keyword evidence="3" id="KW-0963">Cytoplasm</keyword>
<feature type="compositionally biased region" description="Gly residues" evidence="5">
    <location>
        <begin position="265"/>
        <end position="274"/>
    </location>
</feature>
<keyword evidence="4" id="KW-0539">Nucleus</keyword>
<dbReference type="GO" id="GO:0005681">
    <property type="term" value="C:spliceosomal complex"/>
    <property type="evidence" value="ECO:0007669"/>
    <property type="project" value="TreeGrafter"/>
</dbReference>
<dbReference type="InterPro" id="IPR039924">
    <property type="entry name" value="ICln/Lot5/Saf5"/>
</dbReference>
<proteinExistence type="predicted"/>
<organism evidence="6 7">
    <name type="scientific">Lasiosphaeria hispida</name>
    <dbReference type="NCBI Taxonomy" id="260671"/>
    <lineage>
        <taxon>Eukaryota</taxon>
        <taxon>Fungi</taxon>
        <taxon>Dikarya</taxon>
        <taxon>Ascomycota</taxon>
        <taxon>Pezizomycotina</taxon>
        <taxon>Sordariomycetes</taxon>
        <taxon>Sordariomycetidae</taxon>
        <taxon>Sordariales</taxon>
        <taxon>Lasiosphaeriaceae</taxon>
        <taxon>Lasiosphaeria</taxon>
    </lineage>
</organism>
<reference evidence="6" key="1">
    <citation type="journal article" date="2023" name="Mol. Phylogenet. Evol.">
        <title>Genome-scale phylogeny and comparative genomics of the fungal order Sordariales.</title>
        <authorList>
            <person name="Hensen N."/>
            <person name="Bonometti L."/>
            <person name="Westerberg I."/>
            <person name="Brannstrom I.O."/>
            <person name="Guillou S."/>
            <person name="Cros-Aarteil S."/>
            <person name="Calhoun S."/>
            <person name="Haridas S."/>
            <person name="Kuo A."/>
            <person name="Mondo S."/>
            <person name="Pangilinan J."/>
            <person name="Riley R."/>
            <person name="LaButti K."/>
            <person name="Andreopoulos B."/>
            <person name="Lipzen A."/>
            <person name="Chen C."/>
            <person name="Yan M."/>
            <person name="Daum C."/>
            <person name="Ng V."/>
            <person name="Clum A."/>
            <person name="Steindorff A."/>
            <person name="Ohm R.A."/>
            <person name="Martin F."/>
            <person name="Silar P."/>
            <person name="Natvig D.O."/>
            <person name="Lalanne C."/>
            <person name="Gautier V."/>
            <person name="Ament-Velasquez S.L."/>
            <person name="Kruys A."/>
            <person name="Hutchinson M.I."/>
            <person name="Powell A.J."/>
            <person name="Barry K."/>
            <person name="Miller A.N."/>
            <person name="Grigoriev I.V."/>
            <person name="Debuchy R."/>
            <person name="Gladieux P."/>
            <person name="Hiltunen Thoren M."/>
            <person name="Johannesson H."/>
        </authorList>
    </citation>
    <scope>NUCLEOTIDE SEQUENCE</scope>
    <source>
        <strain evidence="6">CBS 955.72</strain>
    </source>
</reference>
<accession>A0AAJ0HR36</accession>